<sequence length="579" mass="64138">MPKQQLTHDAAYKYALWQSLFCKAQDRQKREIRRVNHDTFVRNVGFSLVKAILPQRTPRSCCISGMCGRDSMMRKGVRFGRPEVEILNKGRDDVLQCLSHSTACLGGPVDLRVRGYCSVPLLTDDGFAGLRCLLRHTRLKSVIFSDVLALPDAQQVVNEISNAMACEQNKIEYLSLENLPRHVNLGSVFVSAAAANTLMELRLENCGLHDVAALGRCVTILKGLRRLSLRGNEGISKQITLLADIIGSCEQLQTLDIAFCQLEDEHIEQFLSHTETFTRREKFALNVSNNDLSGHSLACFRYAPLAFCNALSELDISGHDFACAGMGIEAMLLSCDALHGIALDQCNIGVRDMQKICRALGRMGRRWNLLSFCENNLAMTEVKRLVPSSFAMGSRLCLSGNKIGVGLHGLNVAGMIALLGELDLRSCNVREEGLLQLASAIEKAGCVPLRVLRLDNNGVWSRGAWDKGGLQFLGRALRARRAPCLEVLSLSKNELLLRPLLTLLEQVSCTLRELHVSHSPITDDMSDLLGCLIRRQGGSNAFRHIDIWALSRADDVSFTGESQKWLEGQRAVRIITEVK</sequence>
<organism evidence="4">
    <name type="scientific">Trypanosoma vivax (strain Y486)</name>
    <dbReference type="NCBI Taxonomy" id="1055687"/>
    <lineage>
        <taxon>Eukaryota</taxon>
        <taxon>Discoba</taxon>
        <taxon>Euglenozoa</taxon>
        <taxon>Kinetoplastea</taxon>
        <taxon>Metakinetoplastina</taxon>
        <taxon>Trypanosomatida</taxon>
        <taxon>Trypanosomatidae</taxon>
        <taxon>Trypanosoma</taxon>
        <taxon>Duttonella</taxon>
    </lineage>
</organism>
<dbReference type="Pfam" id="PF13516">
    <property type="entry name" value="LRR_6"/>
    <property type="match status" value="1"/>
</dbReference>
<evidence type="ECO:0008006" key="5">
    <source>
        <dbReference type="Google" id="ProtNLM"/>
    </source>
</evidence>
<dbReference type="InterPro" id="IPR052410">
    <property type="entry name" value="DRC5"/>
</dbReference>
<reference evidence="4" key="1">
    <citation type="journal article" date="2012" name="Proc. Natl. Acad. Sci. U.S.A.">
        <title>Antigenic diversity is generated by distinct evolutionary mechanisms in African trypanosome species.</title>
        <authorList>
            <person name="Jackson A.P."/>
            <person name="Berry A."/>
            <person name="Aslett M."/>
            <person name="Allison H.C."/>
            <person name="Burton P."/>
            <person name="Vavrova-Anderson J."/>
            <person name="Brown R."/>
            <person name="Browne H."/>
            <person name="Corton N."/>
            <person name="Hauser H."/>
            <person name="Gamble J."/>
            <person name="Gilderthorp R."/>
            <person name="Marcello L."/>
            <person name="McQuillan J."/>
            <person name="Otto T.D."/>
            <person name="Quail M.A."/>
            <person name="Sanders M.J."/>
            <person name="van Tonder A."/>
            <person name="Ginger M.L."/>
            <person name="Field M.C."/>
            <person name="Barry J.D."/>
            <person name="Hertz-Fowler C."/>
            <person name="Berriman M."/>
        </authorList>
    </citation>
    <scope>NUCLEOTIDE SEQUENCE</scope>
    <source>
        <strain evidence="4">Y486</strain>
    </source>
</reference>
<keyword evidence="2" id="KW-0963">Cytoplasm</keyword>
<proteinExistence type="predicted"/>
<protein>
    <recommendedName>
        <fullName evidence="5">Leucine-rich repeat protein (LRRP)</fullName>
    </recommendedName>
</protein>
<keyword evidence="3" id="KW-0206">Cytoskeleton</keyword>
<dbReference type="SUPFAM" id="SSF52047">
    <property type="entry name" value="RNI-like"/>
    <property type="match status" value="1"/>
</dbReference>
<dbReference type="VEuPathDB" id="TriTrypDB:TvY486_0700090"/>
<dbReference type="GO" id="GO:0005856">
    <property type="term" value="C:cytoskeleton"/>
    <property type="evidence" value="ECO:0007669"/>
    <property type="project" value="UniProtKB-SubCell"/>
</dbReference>
<dbReference type="EMBL" id="HE573023">
    <property type="protein sequence ID" value="CCC48665.1"/>
    <property type="molecule type" value="Genomic_DNA"/>
</dbReference>
<accession>G0TXH5</accession>
<dbReference type="InterPro" id="IPR001611">
    <property type="entry name" value="Leu-rich_rpt"/>
</dbReference>
<dbReference type="InterPro" id="IPR032675">
    <property type="entry name" value="LRR_dom_sf"/>
</dbReference>
<evidence type="ECO:0000256" key="3">
    <source>
        <dbReference type="ARBA" id="ARBA00023212"/>
    </source>
</evidence>
<evidence type="ECO:0000256" key="1">
    <source>
        <dbReference type="ARBA" id="ARBA00004245"/>
    </source>
</evidence>
<evidence type="ECO:0000256" key="2">
    <source>
        <dbReference type="ARBA" id="ARBA00022490"/>
    </source>
</evidence>
<dbReference type="Gene3D" id="3.80.10.10">
    <property type="entry name" value="Ribonuclease Inhibitor"/>
    <property type="match status" value="2"/>
</dbReference>
<evidence type="ECO:0000313" key="4">
    <source>
        <dbReference type="EMBL" id="CCC48665.1"/>
    </source>
</evidence>
<name>G0TXH5_TRYVY</name>
<comment type="subcellular location">
    <subcellularLocation>
        <location evidence="1">Cytoplasm</location>
        <location evidence="1">Cytoskeleton</location>
    </subcellularLocation>
</comment>
<dbReference type="AlphaFoldDB" id="G0TXH5"/>
<gene>
    <name evidence="4" type="ORF">TVY486_0700090</name>
</gene>
<dbReference type="PANTHER" id="PTHR24107">
    <property type="entry name" value="YNEIN REGULATORY COMPLEX SUBUNIT 5"/>
    <property type="match status" value="1"/>
</dbReference>